<evidence type="ECO:0000313" key="1">
    <source>
        <dbReference type="EMBL" id="PFG21057.1"/>
    </source>
</evidence>
<protein>
    <recommendedName>
        <fullName evidence="3">DUF2993 family protein</fullName>
    </recommendedName>
</protein>
<accession>A0A2A9D2X8</accession>
<dbReference type="Proteomes" id="UP000224915">
    <property type="component" value="Unassembled WGS sequence"/>
</dbReference>
<name>A0A2A9D2X8_9MICO</name>
<dbReference type="InterPro" id="IPR021373">
    <property type="entry name" value="DUF2993"/>
</dbReference>
<gene>
    <name evidence="1" type="ORF">ATL40_2677</name>
</gene>
<proteinExistence type="predicted"/>
<keyword evidence="2" id="KW-1185">Reference proteome</keyword>
<evidence type="ECO:0008006" key="3">
    <source>
        <dbReference type="Google" id="ProtNLM"/>
    </source>
</evidence>
<dbReference type="RefSeq" id="WP_169925985.1">
    <property type="nucleotide sequence ID" value="NZ_PDJD01000001.1"/>
</dbReference>
<evidence type="ECO:0000313" key="2">
    <source>
        <dbReference type="Proteomes" id="UP000224915"/>
    </source>
</evidence>
<dbReference type="Pfam" id="PF11209">
    <property type="entry name" value="LmeA"/>
    <property type="match status" value="1"/>
</dbReference>
<reference evidence="1 2" key="1">
    <citation type="submission" date="2017-10" db="EMBL/GenBank/DDBJ databases">
        <title>Sequencing the genomes of 1000 actinobacteria strains.</title>
        <authorList>
            <person name="Klenk H.-P."/>
        </authorList>
    </citation>
    <scope>NUCLEOTIDE SEQUENCE [LARGE SCALE GENOMIC DNA]</scope>
    <source>
        <strain evidence="1 2">DSM 21801</strain>
    </source>
</reference>
<comment type="caution">
    <text evidence="1">The sequence shown here is derived from an EMBL/GenBank/DDBJ whole genome shotgun (WGS) entry which is preliminary data.</text>
</comment>
<organism evidence="1 2">
    <name type="scientific">Serinibacter salmoneus</name>
    <dbReference type="NCBI Taxonomy" id="556530"/>
    <lineage>
        <taxon>Bacteria</taxon>
        <taxon>Bacillati</taxon>
        <taxon>Actinomycetota</taxon>
        <taxon>Actinomycetes</taxon>
        <taxon>Micrococcales</taxon>
        <taxon>Beutenbergiaceae</taxon>
        <taxon>Serinibacter</taxon>
    </lineage>
</organism>
<sequence length="247" mass="25111">MSAPRPRSRLRRALIIVVLALVALLVADRVTAAVVGSRISAVMTTDLAAQDARAGVAGFPFLTQLAAGELRQVNASAGSITLEGVELENVAVDASDLPIRGEVIAGSVSLAGTLPTTSLQGLVTEAVQERGGLVGAAVEVTVSTGDGVIGLEAAILGFGLLEVDVTPRADGDVIHLDITDVRLEGTDVDLASLPFGLGDLLLEALSDATPTISGLPPGMALTEVRVTDAGVRVRAVGSEVDLTAYTD</sequence>
<dbReference type="EMBL" id="PDJD01000001">
    <property type="protein sequence ID" value="PFG21057.1"/>
    <property type="molecule type" value="Genomic_DNA"/>
</dbReference>
<dbReference type="AlphaFoldDB" id="A0A2A9D2X8"/>